<dbReference type="PANTHER" id="PTHR47723:SF19">
    <property type="entry name" value="POLYNUCLEOTIDYL TRANSFERASE, RIBONUCLEASE H-LIKE SUPERFAMILY PROTEIN"/>
    <property type="match status" value="1"/>
</dbReference>
<organism evidence="2">
    <name type="scientific">Nicotiana tabacum</name>
    <name type="common">Common tobacco</name>
    <dbReference type="NCBI Taxonomy" id="4097"/>
    <lineage>
        <taxon>Eukaryota</taxon>
        <taxon>Viridiplantae</taxon>
        <taxon>Streptophyta</taxon>
        <taxon>Embryophyta</taxon>
        <taxon>Tracheophyta</taxon>
        <taxon>Spermatophyta</taxon>
        <taxon>Magnoliopsida</taxon>
        <taxon>eudicotyledons</taxon>
        <taxon>Gunneridae</taxon>
        <taxon>Pentapetalae</taxon>
        <taxon>asterids</taxon>
        <taxon>lamiids</taxon>
        <taxon>Solanales</taxon>
        <taxon>Solanaceae</taxon>
        <taxon>Nicotianoideae</taxon>
        <taxon>Nicotianeae</taxon>
        <taxon>Nicotiana</taxon>
    </lineage>
</organism>
<dbReference type="KEGG" id="nta:107827363"/>
<dbReference type="PANTHER" id="PTHR47723">
    <property type="entry name" value="OS05G0353850 PROTEIN"/>
    <property type="match status" value="1"/>
</dbReference>
<sequence length="424" mass="50077">MCFPTEEGGAGFRSLSDFSEALAIKRWWRFRTCKSLWDELLKSKYCRLAHPMSKVWKNGQSHGWKKLLQVKDKTEEHMLWRINLGNSSLWWDNWTRMGPIAHIIAFEETPPDQQVKDLIYEGQWQIDHLHLPEYLAEHILKVVIGDPNSIDTSIWMPHPNGFFTTSSCWEIVRQKQVKDDILKRIWHKHIPFKMSFLVWRLLKRKLPFDDVVLKFGLNLASRCCCCRLSQEETMMHTFLTEELAVNMWKTFCIPLGIEWGARSIKLLLINWCSAKPKNSLHQELLRITPVIICWEVWKARCASRYGSQRVSAIRVKHQIIYHLRWAISKYHRDKDWSWNWFEICEQAIALVPRIDCVIVRWERPPHQYVKINTDGSRNEEGMIGAGGIVRDSTGTLVMTFAQSLGERNHHISRRNGCNYWHQMV</sequence>
<name>A0A1S4D9T0_TOBAC</name>
<dbReference type="RefSeq" id="XP_016509964.1">
    <property type="nucleotide sequence ID" value="XM_016654478.1"/>
</dbReference>
<accession>A0A1S4D9T0</accession>
<evidence type="ECO:0000313" key="2">
    <source>
        <dbReference type="RefSeq" id="XP_016509964.1"/>
    </source>
</evidence>
<dbReference type="AlphaFoldDB" id="A0A1S4D9T0"/>
<dbReference type="InterPro" id="IPR053151">
    <property type="entry name" value="RNase_H-like"/>
</dbReference>
<feature type="domain" description="Reverse transcriptase zinc-binding" evidence="1">
    <location>
        <begin position="163"/>
        <end position="248"/>
    </location>
</feature>
<reference evidence="2" key="1">
    <citation type="submission" date="2025-08" db="UniProtKB">
        <authorList>
            <consortium name="RefSeq"/>
        </authorList>
    </citation>
    <scope>IDENTIFICATION</scope>
</reference>
<dbReference type="Pfam" id="PF13966">
    <property type="entry name" value="zf-RVT"/>
    <property type="match status" value="1"/>
</dbReference>
<dbReference type="OMA" id="TADDICE"/>
<evidence type="ECO:0000259" key="1">
    <source>
        <dbReference type="Pfam" id="PF13966"/>
    </source>
</evidence>
<gene>
    <name evidence="2" type="primary">LOC107827363</name>
</gene>
<protein>
    <recommendedName>
        <fullName evidence="1">Reverse transcriptase zinc-binding domain-containing protein</fullName>
    </recommendedName>
</protein>
<dbReference type="InterPro" id="IPR026960">
    <property type="entry name" value="RVT-Znf"/>
</dbReference>
<dbReference type="PaxDb" id="4097-A0A1S4D9T0"/>
<proteinExistence type="predicted"/>
<dbReference type="OrthoDB" id="1305726at2759"/>